<evidence type="ECO:0000313" key="3">
    <source>
        <dbReference type="Proteomes" id="UP000275846"/>
    </source>
</evidence>
<reference evidence="2 3" key="2">
    <citation type="submission" date="2018-11" db="EMBL/GenBank/DDBJ databases">
        <authorList>
            <consortium name="Pathogen Informatics"/>
        </authorList>
    </citation>
    <scope>NUCLEOTIDE SEQUENCE [LARGE SCALE GENOMIC DNA]</scope>
    <source>
        <strain evidence="2 3">NST_G2</strain>
    </source>
</reference>
<dbReference type="GO" id="GO:0036064">
    <property type="term" value="C:ciliary basal body"/>
    <property type="evidence" value="ECO:0007669"/>
    <property type="project" value="TreeGrafter"/>
</dbReference>
<dbReference type="GO" id="GO:0042073">
    <property type="term" value="P:intraciliary transport"/>
    <property type="evidence" value="ECO:0007669"/>
    <property type="project" value="InterPro"/>
</dbReference>
<dbReference type="WBParaSite" id="SSLN_0000976501-mRNA-1">
    <property type="protein sequence ID" value="SSLN_0000976501-mRNA-1"/>
    <property type="gene ID" value="SSLN_0000976501"/>
</dbReference>
<gene>
    <name evidence="2" type="ORF">SSLN_LOCUS9405</name>
</gene>
<protein>
    <submittedName>
        <fullName evidence="4">BMERB domain-containing protein</fullName>
    </submittedName>
</protein>
<organism evidence="4">
    <name type="scientific">Schistocephalus solidus</name>
    <name type="common">Tapeworm</name>
    <dbReference type="NCBI Taxonomy" id="70667"/>
    <lineage>
        <taxon>Eukaryota</taxon>
        <taxon>Metazoa</taxon>
        <taxon>Spiralia</taxon>
        <taxon>Lophotrochozoa</taxon>
        <taxon>Platyhelminthes</taxon>
        <taxon>Cestoda</taxon>
        <taxon>Eucestoda</taxon>
        <taxon>Diphyllobothriidea</taxon>
        <taxon>Diphyllobothriidae</taxon>
        <taxon>Schistocephalus</taxon>
    </lineage>
</organism>
<dbReference type="STRING" id="70667.A0A183SYV7"/>
<dbReference type="Proteomes" id="UP000275846">
    <property type="component" value="Unassembled WGS sequence"/>
</dbReference>
<reference evidence="4" key="1">
    <citation type="submission" date="2016-06" db="UniProtKB">
        <authorList>
            <consortium name="WormBaseParasite"/>
        </authorList>
    </citation>
    <scope>IDENTIFICATION</scope>
</reference>
<dbReference type="GO" id="GO:0060271">
    <property type="term" value="P:cilium assembly"/>
    <property type="evidence" value="ECO:0007669"/>
    <property type="project" value="InterPro"/>
</dbReference>
<name>A0A183SYV7_SCHSO</name>
<dbReference type="PANTHER" id="PTHR15614:SF2">
    <property type="entry name" value="INTRAFLAGELLAR TRANSPORT PROTEIN 81 HOMOLOG"/>
    <property type="match status" value="1"/>
</dbReference>
<proteinExistence type="predicted"/>
<dbReference type="AlphaFoldDB" id="A0A183SYV7"/>
<evidence type="ECO:0000313" key="2">
    <source>
        <dbReference type="EMBL" id="VDL95790.1"/>
    </source>
</evidence>
<dbReference type="GO" id="GO:0015631">
    <property type="term" value="F:tubulin binding"/>
    <property type="evidence" value="ECO:0007669"/>
    <property type="project" value="InterPro"/>
</dbReference>
<evidence type="ECO:0000313" key="4">
    <source>
        <dbReference type="WBParaSite" id="SSLN_0000976501-mRNA-1"/>
    </source>
</evidence>
<keyword evidence="3" id="KW-1185">Reference proteome</keyword>
<feature type="coiled-coil region" evidence="1">
    <location>
        <begin position="15"/>
        <end position="42"/>
    </location>
</feature>
<dbReference type="InterPro" id="IPR029600">
    <property type="entry name" value="IFT81"/>
</dbReference>
<keyword evidence="1" id="KW-0175">Coiled coil</keyword>
<dbReference type="EMBL" id="UYSU01035220">
    <property type="protein sequence ID" value="VDL95790.1"/>
    <property type="molecule type" value="Genomic_DNA"/>
</dbReference>
<accession>A0A183SYV7</accession>
<sequence length="93" mass="10981">MDLHTKHLHPFLTYRDIYLRKISDLESQMGALREQQKHLNENEAANLRQVKIWRDLVTILQNKIAIRKAEEEKIASGGEYADVQKIEKDRLLL</sequence>
<evidence type="ECO:0000256" key="1">
    <source>
        <dbReference type="SAM" id="Coils"/>
    </source>
</evidence>
<dbReference type="GO" id="GO:0030992">
    <property type="term" value="C:intraciliary transport particle B"/>
    <property type="evidence" value="ECO:0007669"/>
    <property type="project" value="InterPro"/>
</dbReference>
<dbReference type="OrthoDB" id="6270629at2759"/>
<dbReference type="PANTHER" id="PTHR15614">
    <property type="entry name" value="INTRAFLAGELLAR TRANSPORT PROTEIN 81 HOMOLOG"/>
    <property type="match status" value="1"/>
</dbReference>